<feature type="compositionally biased region" description="Basic residues" evidence="1">
    <location>
        <begin position="1"/>
        <end position="11"/>
    </location>
</feature>
<reference evidence="2" key="1">
    <citation type="submission" date="2022-03" db="EMBL/GenBank/DDBJ databases">
        <authorList>
            <person name="Sayadi A."/>
        </authorList>
    </citation>
    <scope>NUCLEOTIDE SEQUENCE</scope>
</reference>
<evidence type="ECO:0000313" key="2">
    <source>
        <dbReference type="EMBL" id="CAH2006585.1"/>
    </source>
</evidence>
<dbReference type="AlphaFoldDB" id="A0A9P0Q108"/>
<dbReference type="EMBL" id="CAKOFQ010007695">
    <property type="protein sequence ID" value="CAH2006585.1"/>
    <property type="molecule type" value="Genomic_DNA"/>
</dbReference>
<keyword evidence="3" id="KW-1185">Reference proteome</keyword>
<organism evidence="2 3">
    <name type="scientific">Acanthoscelides obtectus</name>
    <name type="common">Bean weevil</name>
    <name type="synonym">Bruchus obtectus</name>
    <dbReference type="NCBI Taxonomy" id="200917"/>
    <lineage>
        <taxon>Eukaryota</taxon>
        <taxon>Metazoa</taxon>
        <taxon>Ecdysozoa</taxon>
        <taxon>Arthropoda</taxon>
        <taxon>Hexapoda</taxon>
        <taxon>Insecta</taxon>
        <taxon>Pterygota</taxon>
        <taxon>Neoptera</taxon>
        <taxon>Endopterygota</taxon>
        <taxon>Coleoptera</taxon>
        <taxon>Polyphaga</taxon>
        <taxon>Cucujiformia</taxon>
        <taxon>Chrysomeloidea</taxon>
        <taxon>Chrysomelidae</taxon>
        <taxon>Bruchinae</taxon>
        <taxon>Bruchini</taxon>
        <taxon>Acanthoscelides</taxon>
    </lineage>
</organism>
<accession>A0A9P0Q108</accession>
<name>A0A9P0Q108_ACAOB</name>
<proteinExistence type="predicted"/>
<evidence type="ECO:0000256" key="1">
    <source>
        <dbReference type="SAM" id="MobiDB-lite"/>
    </source>
</evidence>
<feature type="region of interest" description="Disordered" evidence="1">
    <location>
        <begin position="1"/>
        <end position="22"/>
    </location>
</feature>
<dbReference type="Proteomes" id="UP001152888">
    <property type="component" value="Unassembled WGS sequence"/>
</dbReference>
<feature type="non-terminal residue" evidence="2">
    <location>
        <position position="22"/>
    </location>
</feature>
<comment type="caution">
    <text evidence="2">The sequence shown here is derived from an EMBL/GenBank/DDBJ whole genome shotgun (WGS) entry which is preliminary data.</text>
</comment>
<gene>
    <name evidence="2" type="ORF">ACAOBT_LOCUS29175</name>
</gene>
<protein>
    <submittedName>
        <fullName evidence="2">Uncharacterized protein</fullName>
    </submittedName>
</protein>
<evidence type="ECO:0000313" key="3">
    <source>
        <dbReference type="Proteomes" id="UP001152888"/>
    </source>
</evidence>
<sequence>MPNKYIRKQSTPKRGSWSPKAL</sequence>